<dbReference type="Gene3D" id="1.10.357.10">
    <property type="entry name" value="Tetracycline Repressor, domain 2"/>
    <property type="match status" value="1"/>
</dbReference>
<dbReference type="EMBL" id="JACJII010000001">
    <property type="protein sequence ID" value="MBA9004138.1"/>
    <property type="molecule type" value="Genomic_DNA"/>
</dbReference>
<organism evidence="1 2">
    <name type="scientific">Thermomonospora cellulosilytica</name>
    <dbReference type="NCBI Taxonomy" id="1411118"/>
    <lineage>
        <taxon>Bacteria</taxon>
        <taxon>Bacillati</taxon>
        <taxon>Actinomycetota</taxon>
        <taxon>Actinomycetes</taxon>
        <taxon>Streptosporangiales</taxon>
        <taxon>Thermomonosporaceae</taxon>
        <taxon>Thermomonospora</taxon>
    </lineage>
</organism>
<dbReference type="RefSeq" id="WP_182705708.1">
    <property type="nucleotide sequence ID" value="NZ_JACJII010000001.1"/>
</dbReference>
<evidence type="ECO:0000313" key="1">
    <source>
        <dbReference type="EMBL" id="MBA9004138.1"/>
    </source>
</evidence>
<gene>
    <name evidence="1" type="ORF">HNR21_003020</name>
</gene>
<keyword evidence="2" id="KW-1185">Reference proteome</keyword>
<comment type="caution">
    <text evidence="1">The sequence shown here is derived from an EMBL/GenBank/DDBJ whole genome shotgun (WGS) entry which is preliminary data.</text>
</comment>
<protein>
    <recommendedName>
        <fullName evidence="3">TetR family transcriptional regulator</fullName>
    </recommendedName>
</protein>
<proteinExistence type="predicted"/>
<reference evidence="1 2" key="1">
    <citation type="submission" date="2020-08" db="EMBL/GenBank/DDBJ databases">
        <title>Sequencing the genomes of 1000 actinobacteria strains.</title>
        <authorList>
            <person name="Klenk H.-P."/>
        </authorList>
    </citation>
    <scope>NUCLEOTIDE SEQUENCE [LARGE SCALE GENOMIC DNA]</scope>
    <source>
        <strain evidence="1 2">DSM 45823</strain>
    </source>
</reference>
<dbReference type="AlphaFoldDB" id="A0A7W3R8A8"/>
<dbReference type="Proteomes" id="UP000539313">
    <property type="component" value="Unassembled WGS sequence"/>
</dbReference>
<evidence type="ECO:0008006" key="3">
    <source>
        <dbReference type="Google" id="ProtNLM"/>
    </source>
</evidence>
<evidence type="ECO:0000313" key="2">
    <source>
        <dbReference type="Proteomes" id="UP000539313"/>
    </source>
</evidence>
<sequence>MRRRIMEAVGAVPLLAQPGRAGLGVFLSLLQDRLPVYAASMAEALGRPGRRSVRENLTLAARATVDFYGEVLPAQAAVLASPEQTAGLRQLTRAGDLGPHHAERMVADYLEAERRFGRVSPEVDALAVAHLLLGGCLGYVFNAVLQGREDLPGAAEYTAAMVRALDLGL</sequence>
<dbReference type="InterPro" id="IPR036271">
    <property type="entry name" value="Tet_transcr_reg_TetR-rel_C_sf"/>
</dbReference>
<dbReference type="SUPFAM" id="SSF48498">
    <property type="entry name" value="Tetracyclin repressor-like, C-terminal domain"/>
    <property type="match status" value="1"/>
</dbReference>
<accession>A0A7W3R8A8</accession>
<name>A0A7W3R8A8_9ACTN</name>